<feature type="signal peptide" evidence="9">
    <location>
        <begin position="1"/>
        <end position="26"/>
    </location>
</feature>
<dbReference type="Pfam" id="PF08532">
    <property type="entry name" value="Glyco_hydro_42M"/>
    <property type="match status" value="1"/>
</dbReference>
<dbReference type="EMBL" id="BAAADD010000012">
    <property type="protein sequence ID" value="GAA0585713.1"/>
    <property type="molecule type" value="Genomic_DNA"/>
</dbReference>
<dbReference type="Gene3D" id="2.60.40.1180">
    <property type="entry name" value="Golgi alpha-mannosidase II"/>
    <property type="match status" value="1"/>
</dbReference>
<dbReference type="CDD" id="cd03143">
    <property type="entry name" value="A4_beta-galactosidase_middle_domain"/>
    <property type="match status" value="1"/>
</dbReference>
<evidence type="ECO:0000313" key="14">
    <source>
        <dbReference type="Proteomes" id="UP001499951"/>
    </source>
</evidence>
<sequence length="689" mass="77048">MTILRQIGLCAAAALLSTGWACGAPAENRGFSVGFGASWYPEQWPEQRWDRDLELMQQAHINVVRIGEFAWSTLEPTEGRYDFAWLDHAISKAAAHHIKVVIGTPTAAPPAWLTQKYPDVLRHNEDGSVEEHGNRLQYSFASPHYRAFAREIAEKLAVRYGHNPNVVGWQIDNEISPVSFDDDAKTQFHTWLGARYHTTAALNTRWATAYWSQTYNSFDQVPFHSRNQNPGLLLDFKRFVSDTWVSYVRNQADAMRPHIAKNQFITINSMHWNSRFDHFDMHRQLDMAAWDNYFPEGRYNWAQNALLHDAVRGYKQKNFWLIEAQAGFVNYGAINRTLDPGEMREVAWQAVGHGADALLYWQWRSAPNGQEQYYGTLAGADGEPVPAYAEAKRIGSEFAKAGTALADTTPRADVALIQFYESRWALEFQPHHKNFVPTEEFSAFYLPLVRSGHNIDVISPSSNLDRYKLVIAPSLNLLTKAEADHLAAYVRRGGHLVLGPRSGMKNEDNALWTTRQPGPLAGLLGGHVEQFYALDTPIAIEGLKSSGTAATWAEDLVVDTSETRALIRYGNGTGWLSGKPAALTRKAGSGSITYLGAWLDKSAMREFLADRVSDAAVRPTLQVPDDIEICERQGENKSVFILVNHGDKQRTIALPHSMQNVLRGGHTGRTLSLAPHDTAVLLTIGKTSP</sequence>
<name>A0ABN1F9W6_9PROT</name>
<keyword evidence="7 8" id="KW-0326">Glycosidase</keyword>
<evidence type="ECO:0000259" key="12">
    <source>
        <dbReference type="Pfam" id="PF08533"/>
    </source>
</evidence>
<dbReference type="Pfam" id="PF08533">
    <property type="entry name" value="Glyco_hydro_42C"/>
    <property type="match status" value="1"/>
</dbReference>
<evidence type="ECO:0000256" key="8">
    <source>
        <dbReference type="PIRNR" id="PIRNR001084"/>
    </source>
</evidence>
<evidence type="ECO:0000256" key="3">
    <source>
        <dbReference type="ARBA" id="ARBA00012756"/>
    </source>
</evidence>
<dbReference type="InterPro" id="IPR017853">
    <property type="entry name" value="GH"/>
</dbReference>
<keyword evidence="14" id="KW-1185">Reference proteome</keyword>
<protein>
    <recommendedName>
        <fullName evidence="3 8">Beta-galactosidase</fullName>
        <shortName evidence="8">Beta-gal</shortName>
        <ecNumber evidence="3 8">3.2.1.23</ecNumber>
    </recommendedName>
</protein>
<evidence type="ECO:0000256" key="4">
    <source>
        <dbReference type="ARBA" id="ARBA00022723"/>
    </source>
</evidence>
<comment type="catalytic activity">
    <reaction evidence="1 8">
        <text>Hydrolysis of terminal non-reducing beta-D-galactose residues in beta-D-galactosides.</text>
        <dbReference type="EC" id="3.2.1.23"/>
    </reaction>
</comment>
<dbReference type="InterPro" id="IPR013529">
    <property type="entry name" value="Glyco_hydro_42_N"/>
</dbReference>
<reference evidence="13 14" key="1">
    <citation type="journal article" date="2019" name="Int. J. Syst. Evol. Microbiol.">
        <title>The Global Catalogue of Microorganisms (GCM) 10K type strain sequencing project: providing services to taxonomists for standard genome sequencing and annotation.</title>
        <authorList>
            <consortium name="The Broad Institute Genomics Platform"/>
            <consortium name="The Broad Institute Genome Sequencing Center for Infectious Disease"/>
            <person name="Wu L."/>
            <person name="Ma J."/>
        </authorList>
    </citation>
    <scope>NUCLEOTIDE SEQUENCE [LARGE SCALE GENOMIC DNA]</scope>
    <source>
        <strain evidence="13 14">JCM 15089</strain>
    </source>
</reference>
<gene>
    <name evidence="13" type="ORF">GCM10008942_38320</name>
</gene>
<accession>A0ABN1F9W6</accession>
<feature type="chain" id="PRO_5046372678" description="Beta-galactosidase" evidence="9">
    <location>
        <begin position="27"/>
        <end position="689"/>
    </location>
</feature>
<evidence type="ECO:0000256" key="1">
    <source>
        <dbReference type="ARBA" id="ARBA00001412"/>
    </source>
</evidence>
<dbReference type="PANTHER" id="PTHR36447:SF2">
    <property type="entry name" value="BETA-GALACTOSIDASE YESZ"/>
    <property type="match status" value="1"/>
</dbReference>
<keyword evidence="4" id="KW-0479">Metal-binding</keyword>
<dbReference type="PIRSF" id="PIRSF001084">
    <property type="entry name" value="B-galactosidase"/>
    <property type="match status" value="1"/>
</dbReference>
<dbReference type="SUPFAM" id="SSF52317">
    <property type="entry name" value="Class I glutamine amidotransferase-like"/>
    <property type="match status" value="1"/>
</dbReference>
<dbReference type="SUPFAM" id="SSF51445">
    <property type="entry name" value="(Trans)glycosidases"/>
    <property type="match status" value="1"/>
</dbReference>
<evidence type="ECO:0000259" key="11">
    <source>
        <dbReference type="Pfam" id="PF08532"/>
    </source>
</evidence>
<evidence type="ECO:0000259" key="10">
    <source>
        <dbReference type="Pfam" id="PF02449"/>
    </source>
</evidence>
<feature type="domain" description="Beta-galactosidase trimerisation" evidence="11">
    <location>
        <begin position="412"/>
        <end position="617"/>
    </location>
</feature>
<organism evidence="13 14">
    <name type="scientific">Rhizomicrobium electricum</name>
    <dbReference type="NCBI Taxonomy" id="480070"/>
    <lineage>
        <taxon>Bacteria</taxon>
        <taxon>Pseudomonadati</taxon>
        <taxon>Pseudomonadota</taxon>
        <taxon>Alphaproteobacteria</taxon>
        <taxon>Micropepsales</taxon>
        <taxon>Micropepsaceae</taxon>
        <taxon>Rhizomicrobium</taxon>
    </lineage>
</organism>
<keyword evidence="5 8" id="KW-0378">Hydrolase</keyword>
<dbReference type="Gene3D" id="3.40.50.880">
    <property type="match status" value="1"/>
</dbReference>
<evidence type="ECO:0000256" key="6">
    <source>
        <dbReference type="ARBA" id="ARBA00022833"/>
    </source>
</evidence>
<dbReference type="RefSeq" id="WP_166937337.1">
    <property type="nucleotide sequence ID" value="NZ_BAAADD010000012.1"/>
</dbReference>
<comment type="caution">
    <text evidence="13">The sequence shown here is derived from an EMBL/GenBank/DDBJ whole genome shotgun (WGS) entry which is preliminary data.</text>
</comment>
<dbReference type="Proteomes" id="UP001499951">
    <property type="component" value="Unassembled WGS sequence"/>
</dbReference>
<dbReference type="Gene3D" id="3.20.20.80">
    <property type="entry name" value="Glycosidases"/>
    <property type="match status" value="1"/>
</dbReference>
<feature type="domain" description="Beta-galactosidase C-terminal" evidence="12">
    <location>
        <begin position="627"/>
        <end position="681"/>
    </location>
</feature>
<dbReference type="Pfam" id="PF02449">
    <property type="entry name" value="Glyco_hydro_42"/>
    <property type="match status" value="1"/>
</dbReference>
<evidence type="ECO:0000256" key="2">
    <source>
        <dbReference type="ARBA" id="ARBA00005940"/>
    </source>
</evidence>
<evidence type="ECO:0000256" key="7">
    <source>
        <dbReference type="ARBA" id="ARBA00023295"/>
    </source>
</evidence>
<dbReference type="InterPro" id="IPR013739">
    <property type="entry name" value="Beta_galactosidase_C"/>
</dbReference>
<keyword evidence="9" id="KW-0732">Signal</keyword>
<dbReference type="PANTHER" id="PTHR36447">
    <property type="entry name" value="BETA-GALACTOSIDASE GANA"/>
    <property type="match status" value="1"/>
</dbReference>
<feature type="domain" description="Glycoside hydrolase family 42 N-terminal" evidence="10">
    <location>
        <begin position="39"/>
        <end position="400"/>
    </location>
</feature>
<evidence type="ECO:0000256" key="9">
    <source>
        <dbReference type="SAM" id="SignalP"/>
    </source>
</evidence>
<evidence type="ECO:0000256" key="5">
    <source>
        <dbReference type="ARBA" id="ARBA00022801"/>
    </source>
</evidence>
<dbReference type="InterPro" id="IPR029062">
    <property type="entry name" value="Class_I_gatase-like"/>
</dbReference>
<proteinExistence type="inferred from homology"/>
<dbReference type="EC" id="3.2.1.23" evidence="3 8"/>
<dbReference type="InterPro" id="IPR013780">
    <property type="entry name" value="Glyco_hydro_b"/>
</dbReference>
<evidence type="ECO:0000313" key="13">
    <source>
        <dbReference type="EMBL" id="GAA0585713.1"/>
    </source>
</evidence>
<keyword evidence="6" id="KW-0862">Zinc</keyword>
<dbReference type="InterPro" id="IPR003476">
    <property type="entry name" value="Glyco_hydro_42"/>
</dbReference>
<dbReference type="InterPro" id="IPR013738">
    <property type="entry name" value="Beta_galactosidase_Trimer"/>
</dbReference>
<comment type="similarity">
    <text evidence="2 8">Belongs to the glycosyl hydrolase 42 family.</text>
</comment>